<dbReference type="SUPFAM" id="SSF56935">
    <property type="entry name" value="Porins"/>
    <property type="match status" value="1"/>
</dbReference>
<protein>
    <recommendedName>
        <fullName evidence="2">Outer membrane protein beta-barrel domain-containing protein</fullName>
    </recommendedName>
</protein>
<sequence>MSKIFFAISTLILTSQCYALENPFNHVSAGLHISNAGEGLYGDEDAREGLGAYLDASWNFYDQLFIQARYDESSIEGAERQTSNASSQYSGKEHFGSANQYIGLGYFLSLGRFKPYAAVGWSEFKKSQRSFTNEEYDSMHPEDYVAVRDEVIRFEDGMSLELGSVVSLSDNDRLNIFYNISYFEEDGMDIYKHEIHLNNDYYFSNHWALNTNFVYRELKFADFDLEKKANDNIFQIGATYSF</sequence>
<keyword evidence="1" id="KW-0732">Signal</keyword>
<dbReference type="Proteomes" id="UP000576645">
    <property type="component" value="Unassembled WGS sequence"/>
</dbReference>
<evidence type="ECO:0000313" key="3">
    <source>
        <dbReference type="EMBL" id="NOJ22759.1"/>
    </source>
</evidence>
<dbReference type="Pfam" id="PF13505">
    <property type="entry name" value="OMP_b-brl"/>
    <property type="match status" value="1"/>
</dbReference>
<organism evidence="3 4">
    <name type="scientific">Vibrio coralliilyticus</name>
    <dbReference type="NCBI Taxonomy" id="190893"/>
    <lineage>
        <taxon>Bacteria</taxon>
        <taxon>Pseudomonadati</taxon>
        <taxon>Pseudomonadota</taxon>
        <taxon>Gammaproteobacteria</taxon>
        <taxon>Vibrionales</taxon>
        <taxon>Vibrionaceae</taxon>
        <taxon>Vibrio</taxon>
    </lineage>
</organism>
<evidence type="ECO:0000256" key="1">
    <source>
        <dbReference type="ARBA" id="ARBA00022729"/>
    </source>
</evidence>
<dbReference type="InterPro" id="IPR027385">
    <property type="entry name" value="Beta-barrel_OMP"/>
</dbReference>
<comment type="caution">
    <text evidence="3">The sequence shown here is derived from an EMBL/GenBank/DDBJ whole genome shotgun (WGS) entry which is preliminary data.</text>
</comment>
<dbReference type="RefSeq" id="WP_171352397.1">
    <property type="nucleotide sequence ID" value="NZ_VTXP01000004.1"/>
</dbReference>
<name>A0AAP6ZJL6_9VIBR</name>
<accession>A0AAP6ZJL6</accession>
<dbReference type="EMBL" id="VTXP01000004">
    <property type="protein sequence ID" value="NOJ22759.1"/>
    <property type="molecule type" value="Genomic_DNA"/>
</dbReference>
<feature type="domain" description="Outer membrane protein beta-barrel" evidence="2">
    <location>
        <begin position="11"/>
        <end position="203"/>
    </location>
</feature>
<gene>
    <name evidence="3" type="ORF">F0238_08415</name>
</gene>
<evidence type="ECO:0000313" key="4">
    <source>
        <dbReference type="Proteomes" id="UP000576645"/>
    </source>
</evidence>
<reference evidence="3 4" key="1">
    <citation type="submission" date="2019-09" db="EMBL/GenBank/DDBJ databases">
        <title>Draft genome sequencing and comparative genomics of hatchery-associated Vibrios.</title>
        <authorList>
            <person name="Kehlet-Delgado H."/>
            <person name="Mueller R.S."/>
        </authorList>
    </citation>
    <scope>NUCLEOTIDE SEQUENCE [LARGE SCALE GENOMIC DNA]</scope>
    <source>
        <strain evidence="3 4">09-121-3</strain>
    </source>
</reference>
<proteinExistence type="predicted"/>
<evidence type="ECO:0000259" key="2">
    <source>
        <dbReference type="Pfam" id="PF13505"/>
    </source>
</evidence>
<dbReference type="AlphaFoldDB" id="A0AAP6ZJL6"/>